<reference evidence="2 3" key="1">
    <citation type="submission" date="2016-08" db="EMBL/GenBank/DDBJ databases">
        <title>Novel Firmicute Genomes.</title>
        <authorList>
            <person name="Poppleton D.I."/>
            <person name="Gribaldo S."/>
        </authorList>
    </citation>
    <scope>NUCLEOTIDE SEQUENCE [LARGE SCALE GENOMIC DNA]</scope>
    <source>
        <strain evidence="2 3">RAOx-1</strain>
    </source>
</reference>
<accession>A0A419SDH9</accession>
<dbReference type="OrthoDB" id="2925715at2"/>
<organism evidence="2 3">
    <name type="scientific">Ammoniphilus oxalaticus</name>
    <dbReference type="NCBI Taxonomy" id="66863"/>
    <lineage>
        <taxon>Bacteria</taxon>
        <taxon>Bacillati</taxon>
        <taxon>Bacillota</taxon>
        <taxon>Bacilli</taxon>
        <taxon>Bacillales</taxon>
        <taxon>Paenibacillaceae</taxon>
        <taxon>Aneurinibacillus group</taxon>
        <taxon>Ammoniphilus</taxon>
    </lineage>
</organism>
<evidence type="ECO:0000313" key="3">
    <source>
        <dbReference type="Proteomes" id="UP000284219"/>
    </source>
</evidence>
<dbReference type="RefSeq" id="WP_120191202.1">
    <property type="nucleotide sequence ID" value="NZ_MCHY01000013.1"/>
</dbReference>
<name>A0A419SDH9_9BACL</name>
<dbReference type="EMBL" id="MCHY01000013">
    <property type="protein sequence ID" value="RKD21131.1"/>
    <property type="molecule type" value="Genomic_DNA"/>
</dbReference>
<protein>
    <recommendedName>
        <fullName evidence="4">Holin</fullName>
    </recommendedName>
</protein>
<keyword evidence="1" id="KW-0812">Transmembrane</keyword>
<evidence type="ECO:0008006" key="4">
    <source>
        <dbReference type="Google" id="ProtNLM"/>
    </source>
</evidence>
<gene>
    <name evidence="2" type="ORF">BEP19_15785</name>
</gene>
<dbReference type="Proteomes" id="UP000284219">
    <property type="component" value="Unassembled WGS sequence"/>
</dbReference>
<evidence type="ECO:0000256" key="1">
    <source>
        <dbReference type="SAM" id="Phobius"/>
    </source>
</evidence>
<feature type="transmembrane region" description="Helical" evidence="1">
    <location>
        <begin position="54"/>
        <end position="71"/>
    </location>
</feature>
<sequence length="89" mass="9481">MFEIYDVAIIPLIIGLIELCKRVGVPIKLSPVIALLLGLAAGIFYIGADVKEGIIVGLMLGLSATGLYSGAKNVTEKKKHNKSEDHGVY</sequence>
<keyword evidence="1" id="KW-1133">Transmembrane helix</keyword>
<keyword evidence="1" id="KW-0472">Membrane</keyword>
<comment type="caution">
    <text evidence="2">The sequence shown here is derived from an EMBL/GenBank/DDBJ whole genome shotgun (WGS) entry which is preliminary data.</text>
</comment>
<keyword evidence="3" id="KW-1185">Reference proteome</keyword>
<evidence type="ECO:0000313" key="2">
    <source>
        <dbReference type="EMBL" id="RKD21131.1"/>
    </source>
</evidence>
<proteinExistence type="predicted"/>
<dbReference type="AlphaFoldDB" id="A0A419SDH9"/>
<feature type="transmembrane region" description="Helical" evidence="1">
    <location>
        <begin position="29"/>
        <end position="48"/>
    </location>
</feature>